<name>A0A7W5UMQ1_9BACT</name>
<dbReference type="Gene3D" id="3.20.20.70">
    <property type="entry name" value="Aldolase class I"/>
    <property type="match status" value="1"/>
</dbReference>
<keyword evidence="5" id="KW-1015">Disulfide bond</keyword>
<evidence type="ECO:0000256" key="6">
    <source>
        <dbReference type="SAM" id="SignalP"/>
    </source>
</evidence>
<dbReference type="GO" id="GO:0005975">
    <property type="term" value="P:carbohydrate metabolic process"/>
    <property type="evidence" value="ECO:0007669"/>
    <property type="project" value="InterPro"/>
</dbReference>
<keyword evidence="3 5" id="KW-0378">Hydrolase</keyword>
<dbReference type="InterPro" id="IPR041233">
    <property type="entry name" value="Melibiase_C"/>
</dbReference>
<dbReference type="Pfam" id="PF17801">
    <property type="entry name" value="Melibiase_C"/>
    <property type="match status" value="1"/>
</dbReference>
<dbReference type="PRINTS" id="PR00740">
    <property type="entry name" value="GLHYDRLASE27"/>
</dbReference>
<dbReference type="InterPro" id="IPR017853">
    <property type="entry name" value="GH"/>
</dbReference>
<dbReference type="CDD" id="cd14792">
    <property type="entry name" value="GH27"/>
    <property type="match status" value="1"/>
</dbReference>
<evidence type="ECO:0000313" key="8">
    <source>
        <dbReference type="EMBL" id="MBB3702512.1"/>
    </source>
</evidence>
<comment type="similarity">
    <text evidence="1 5">Belongs to the glycosyl hydrolase 27 family.</text>
</comment>
<dbReference type="PANTHER" id="PTHR11452:SF75">
    <property type="entry name" value="ALPHA-GALACTOSIDASE MEL1"/>
    <property type="match status" value="1"/>
</dbReference>
<evidence type="ECO:0000256" key="5">
    <source>
        <dbReference type="RuleBase" id="RU361168"/>
    </source>
</evidence>
<reference evidence="8 9" key="1">
    <citation type="submission" date="2020-08" db="EMBL/GenBank/DDBJ databases">
        <title>Genomic Encyclopedia of Type Strains, Phase IV (KMG-IV): sequencing the most valuable type-strain genomes for metagenomic binning, comparative biology and taxonomic classification.</title>
        <authorList>
            <person name="Goeker M."/>
        </authorList>
    </citation>
    <scope>NUCLEOTIDE SEQUENCE [LARGE SCALE GENOMIC DNA]</scope>
    <source>
        <strain evidence="8 9">DSM 22548</strain>
    </source>
</reference>
<dbReference type="AlphaFoldDB" id="A0A7W5UMQ1"/>
<proteinExistence type="inferred from homology"/>
<sequence>MKLSLKLECLLIFCLIALTGWADAIQGSTTEPASGKPEHRYILANGQGYYVNKNLAPTSTPANRAVFAMYAVDGKADAYYLYNVTASKWVSYMKAATYNNQTGFLQLSAEKPDGAYFRFDNYAGGYYQIQPYTTGGTNEKYLNWFKGIGPDNPLDGNVSLGLWQDSGSKDAGSRWTFTAVDVEHTWTLFSAGMPSNAVIKVGDTEYRGVNAQGDTHFRAAYVDESEVSVICGGGYVYTLVVDNANHQINVDFVQLFNPTASPTVEEKYLYLLKMPAAYVGTNGGNLLGVTKKSAADRFLLIEDAARLGQYYIYDQTSAAWISYSSATIGSTAKQQSESKVTVETSKASAKTWQLRLRRDGASVSIFPGELSEISGASPAWNFTGGVSQNVVLNLWRADDGNSAWLIEDPSVGSLACATTLFSESGKEFMHKIVPNEGETVVGVDFGNLTTLKLYDDRLTVGNSYKYVYGKAPEAEGEYNYVVKLKTTDGDESSVAVRLTVSSHLQSPTPMMGWLTWNWFARAISHDKILAVVEGMQNKGLIDAGYSTIVLDDCWAKPESDKSKLTYDPAKFPSGISGFKAACQAVNPKVKIGIYSDAGSMTCERYQPGSYGFEKEHLALFDSWGVDMLKYDFCNSENSAFASYKAMGAAVKRLNESRVGRTPFVFNICEWGSNKPWTWGAEAGGSSWRATSDVRESWIGSFGLPGVLGATDVVRNLWMYAGVNRFNDLDMMCIGLHGLGGPSNYTVGHQQNGGVITGLTAEQARSQMSLWCMFASPLSLSCDFRNTPAAESNGSAGTLPKPLITADDLATLKNPAIIAINQDALGQQAEYMKSLSTGTTNFSNTGYDVYLKDLTEGRKAVAVVNRGGSVVTPPALPLSALYMNAAATYMSKDVWSGAEKEISGVLSVGQLKPYETKVFVLTEKSATTGLHNTALTSSNAAPIYDLSGRQLRSVERGQLYIQGGDKLMK</sequence>
<keyword evidence="2 6" id="KW-0732">Signal</keyword>
<evidence type="ECO:0000256" key="4">
    <source>
        <dbReference type="ARBA" id="ARBA00023295"/>
    </source>
</evidence>
<dbReference type="GO" id="GO:0004557">
    <property type="term" value="F:alpha-galactosidase activity"/>
    <property type="evidence" value="ECO:0007669"/>
    <property type="project" value="UniProtKB-EC"/>
</dbReference>
<dbReference type="InterPro" id="IPR002241">
    <property type="entry name" value="Glyco_hydro_27"/>
</dbReference>
<comment type="caution">
    <text evidence="8">The sequence shown here is derived from an EMBL/GenBank/DDBJ whole genome shotgun (WGS) entry which is preliminary data.</text>
</comment>
<keyword evidence="4 5" id="KW-0326">Glycosidase</keyword>
<evidence type="ECO:0000256" key="1">
    <source>
        <dbReference type="ARBA" id="ARBA00009743"/>
    </source>
</evidence>
<dbReference type="SUPFAM" id="SSF51011">
    <property type="entry name" value="Glycosyl hydrolase domain"/>
    <property type="match status" value="1"/>
</dbReference>
<comment type="catalytic activity">
    <reaction evidence="5">
        <text>Hydrolysis of terminal, non-reducing alpha-D-galactose residues in alpha-D-galactosides, including galactose oligosaccharides, galactomannans and galactolipids.</text>
        <dbReference type="EC" id="3.2.1.22"/>
    </reaction>
</comment>
<dbReference type="SUPFAM" id="SSF51445">
    <property type="entry name" value="(Trans)glycosidases"/>
    <property type="match status" value="1"/>
</dbReference>
<dbReference type="EC" id="3.2.1.22" evidence="5"/>
<feature type="signal peptide" evidence="6">
    <location>
        <begin position="1"/>
        <end position="24"/>
    </location>
</feature>
<dbReference type="PANTHER" id="PTHR11452">
    <property type="entry name" value="ALPHA-GALACTOSIDASE/ALPHA-N-ACETYLGALACTOSAMINIDASE"/>
    <property type="match status" value="1"/>
</dbReference>
<evidence type="ECO:0000259" key="7">
    <source>
        <dbReference type="Pfam" id="PF17801"/>
    </source>
</evidence>
<feature type="chain" id="PRO_5031063860" description="Alpha-galactosidase" evidence="6">
    <location>
        <begin position="25"/>
        <end position="968"/>
    </location>
</feature>
<gene>
    <name evidence="8" type="ORF">FHS60_000970</name>
</gene>
<dbReference type="InterPro" id="IPR013785">
    <property type="entry name" value="Aldolase_TIM"/>
</dbReference>
<dbReference type="InterPro" id="IPR013780">
    <property type="entry name" value="Glyco_hydro_b"/>
</dbReference>
<dbReference type="Gene3D" id="2.60.40.1180">
    <property type="entry name" value="Golgi alpha-mannosidase II"/>
    <property type="match status" value="1"/>
</dbReference>
<evidence type="ECO:0000256" key="3">
    <source>
        <dbReference type="ARBA" id="ARBA00022801"/>
    </source>
</evidence>
<dbReference type="EMBL" id="JACICA010000003">
    <property type="protein sequence ID" value="MBB3702512.1"/>
    <property type="molecule type" value="Genomic_DNA"/>
</dbReference>
<accession>A0A7W5UMQ1</accession>
<evidence type="ECO:0000313" key="9">
    <source>
        <dbReference type="Proteomes" id="UP000541425"/>
    </source>
</evidence>
<feature type="domain" description="Alpha galactosidase C-terminal" evidence="7">
    <location>
        <begin position="845"/>
        <end position="920"/>
    </location>
</feature>
<dbReference type="Pfam" id="PF16499">
    <property type="entry name" value="Melibiase_2"/>
    <property type="match status" value="1"/>
</dbReference>
<dbReference type="Proteomes" id="UP000541425">
    <property type="component" value="Unassembled WGS sequence"/>
</dbReference>
<dbReference type="RefSeq" id="WP_183695623.1">
    <property type="nucleotide sequence ID" value="NZ_JACICA010000003.1"/>
</dbReference>
<protein>
    <recommendedName>
        <fullName evidence="5">Alpha-galactosidase</fullName>
        <ecNumber evidence="5">3.2.1.22</ecNumber>
    </recommendedName>
    <alternativeName>
        <fullName evidence="5">Melibiase</fullName>
    </alternativeName>
</protein>
<organism evidence="8 9">
    <name type="scientific">Alloprevotella rava</name>
    <dbReference type="NCBI Taxonomy" id="671218"/>
    <lineage>
        <taxon>Bacteria</taxon>
        <taxon>Pseudomonadati</taxon>
        <taxon>Bacteroidota</taxon>
        <taxon>Bacteroidia</taxon>
        <taxon>Bacteroidales</taxon>
        <taxon>Prevotellaceae</taxon>
        <taxon>Alloprevotella</taxon>
    </lineage>
</organism>
<evidence type="ECO:0000256" key="2">
    <source>
        <dbReference type="ARBA" id="ARBA00022729"/>
    </source>
</evidence>